<protein>
    <submittedName>
        <fullName evidence="2">Transglutaminase domain-containing protein</fullName>
    </submittedName>
</protein>
<dbReference type="Gene3D" id="2.60.40.1120">
    <property type="entry name" value="Carboxypeptidase-like, regulatory domain"/>
    <property type="match status" value="1"/>
</dbReference>
<dbReference type="SMART" id="SM00460">
    <property type="entry name" value="TGc"/>
    <property type="match status" value="1"/>
</dbReference>
<sequence length="882" mass="99841">MKKLFSLILGLPLLLSCSENHFITDPNYRDRVEQDFQQKQEIMSQGDLFSVLRLPLTVEEKEALMFLYAYMPIGDVTDYSGEYYLNNIRSSFYARKEMPWGKRIPEDIFRHFVLPVRVNNENLDDSRWIFYNELRDRVINLSLYDAVLEVNHWCHEKVIYAPSDERTSSPLASVKTAYGRCGEESTFLVAALRSVGIPARQVYTPRWAHTDDNHAWVEAWVDGKWHFLGACEPEPVLDLAWFNAPSSRGMLMHTKVFGRYTGPEEVMSITPNYTEINIIGNYAETAKVQITVCDTAGQPLSDARVEFKVYNYGEFYTVADKRTDANGTVSLTAGKGDMLVWASKGGLFGYEKVSLQKDSVKTIVLRKEPKDFSGLSLNIVPPEEAVLAVEVSPEQREINNKRLAYEDSVRTAYVSTFLSRQEAIKFAREVGVDSTKAVEILLKSRGNHTEITSFLSSVPDKKREDAMLLLEVISDKDLRDTPADVLHDCLKHTFPCRDSLMRDFWAQYVLNPRISNELLSKYKGNFLKKLDKSFIRQVREDPSKWVSWCRNYIKIEDSLNIQRIPVVPSGVWSSRRADTHSRDIFCVAVLRSCGVPARIDAVTGKTQYFSDSTWVDVNFESGAGMFSPQGSLRLNFTPSKQIANPQYYTHFTLSKLVDGRLQLLTFPEGEAGSWNVAFKEPVSLDTGIYLLVSGTRMASGSVLSRLLFFEIKEGETTTVDLVMRENNKDVQVIGSFNSEAGFTALTGEEETPATVLNTTGRGYFVVGILGVNQEPTNHALRDIAAVAADFDAWGRKMILLFPSRDQMQKFKQSDFPGLPKNIVYGIDDDGSVQRMIVENMKLTGKENLPLFLIADTFNRVVYFSQGYTIGLGEQLMNVVRKL</sequence>
<dbReference type="PANTHER" id="PTHR35532:SF5">
    <property type="entry name" value="CARBOHYDRATE-BINDING DOMAIN-CONTAINING PROTEIN"/>
    <property type="match status" value="1"/>
</dbReference>
<name>A0A9D1M681_9BACT</name>
<organism evidence="2 3">
    <name type="scientific">Candidatus Gallibacteroides avistercoris</name>
    <dbReference type="NCBI Taxonomy" id="2840833"/>
    <lineage>
        <taxon>Bacteria</taxon>
        <taxon>Pseudomonadati</taxon>
        <taxon>Bacteroidota</taxon>
        <taxon>Bacteroidia</taxon>
        <taxon>Bacteroidales</taxon>
        <taxon>Bacteroidaceae</taxon>
        <taxon>Bacteroidaceae incertae sedis</taxon>
        <taxon>Candidatus Gallibacteroides</taxon>
    </lineage>
</organism>
<dbReference type="PROSITE" id="PS51257">
    <property type="entry name" value="PROKAR_LIPOPROTEIN"/>
    <property type="match status" value="1"/>
</dbReference>
<feature type="domain" description="Transglutaminase-like" evidence="1">
    <location>
        <begin position="173"/>
        <end position="232"/>
    </location>
</feature>
<dbReference type="InterPro" id="IPR002931">
    <property type="entry name" value="Transglutaminase-like"/>
</dbReference>
<reference evidence="2" key="1">
    <citation type="submission" date="2020-10" db="EMBL/GenBank/DDBJ databases">
        <authorList>
            <person name="Gilroy R."/>
        </authorList>
    </citation>
    <scope>NUCLEOTIDE SEQUENCE</scope>
    <source>
        <strain evidence="2">CHK158-818</strain>
    </source>
</reference>
<dbReference type="Pfam" id="PF01841">
    <property type="entry name" value="Transglut_core"/>
    <property type="match status" value="1"/>
</dbReference>
<dbReference type="SUPFAM" id="SSF54001">
    <property type="entry name" value="Cysteine proteinases"/>
    <property type="match status" value="1"/>
</dbReference>
<dbReference type="InterPro" id="IPR038765">
    <property type="entry name" value="Papain-like_cys_pep_sf"/>
</dbReference>
<dbReference type="PANTHER" id="PTHR35532">
    <property type="entry name" value="SIMILAR TO POLYHYDROXYALKANOATE DEPOLYMERASE"/>
    <property type="match status" value="1"/>
</dbReference>
<dbReference type="EMBL" id="DVNA01000021">
    <property type="protein sequence ID" value="HIU54371.1"/>
    <property type="molecule type" value="Genomic_DNA"/>
</dbReference>
<dbReference type="Proteomes" id="UP000824112">
    <property type="component" value="Unassembled WGS sequence"/>
</dbReference>
<accession>A0A9D1M681</accession>
<proteinExistence type="predicted"/>
<evidence type="ECO:0000259" key="1">
    <source>
        <dbReference type="SMART" id="SM00460"/>
    </source>
</evidence>
<evidence type="ECO:0000313" key="3">
    <source>
        <dbReference type="Proteomes" id="UP000824112"/>
    </source>
</evidence>
<comment type="caution">
    <text evidence="2">The sequence shown here is derived from an EMBL/GenBank/DDBJ whole genome shotgun (WGS) entry which is preliminary data.</text>
</comment>
<dbReference type="AlphaFoldDB" id="A0A9D1M681"/>
<evidence type="ECO:0000313" key="2">
    <source>
        <dbReference type="EMBL" id="HIU54371.1"/>
    </source>
</evidence>
<reference evidence="2" key="2">
    <citation type="journal article" date="2021" name="PeerJ">
        <title>Extensive microbial diversity within the chicken gut microbiome revealed by metagenomics and culture.</title>
        <authorList>
            <person name="Gilroy R."/>
            <person name="Ravi A."/>
            <person name="Getino M."/>
            <person name="Pursley I."/>
            <person name="Horton D.L."/>
            <person name="Alikhan N.F."/>
            <person name="Baker D."/>
            <person name="Gharbi K."/>
            <person name="Hall N."/>
            <person name="Watson M."/>
            <person name="Adriaenssens E.M."/>
            <person name="Foster-Nyarko E."/>
            <person name="Jarju S."/>
            <person name="Secka A."/>
            <person name="Antonio M."/>
            <person name="Oren A."/>
            <person name="Chaudhuri R.R."/>
            <person name="La Ragione R."/>
            <person name="Hildebrand F."/>
            <person name="Pallen M.J."/>
        </authorList>
    </citation>
    <scope>NUCLEOTIDE SEQUENCE</scope>
    <source>
        <strain evidence="2">CHK158-818</strain>
    </source>
</reference>
<dbReference type="Gene3D" id="3.10.620.30">
    <property type="match status" value="1"/>
</dbReference>
<gene>
    <name evidence="2" type="ORF">IAB03_01025</name>
</gene>